<feature type="compositionally biased region" description="Polar residues" evidence="1">
    <location>
        <begin position="176"/>
        <end position="189"/>
    </location>
</feature>
<accession>A0A518D8D5</accession>
<evidence type="ECO:0000259" key="3">
    <source>
        <dbReference type="Pfam" id="PF26390"/>
    </source>
</evidence>
<dbReference type="KEGG" id="pnd:Pla175_10940"/>
<evidence type="ECO:0000256" key="1">
    <source>
        <dbReference type="SAM" id="MobiDB-lite"/>
    </source>
</evidence>
<feature type="region of interest" description="Disordered" evidence="1">
    <location>
        <begin position="165"/>
        <end position="202"/>
    </location>
</feature>
<proteinExistence type="predicted"/>
<name>A0A518D8D5_9BACT</name>
<keyword evidence="2" id="KW-0732">Signal</keyword>
<feature type="signal peptide" evidence="2">
    <location>
        <begin position="1"/>
        <end position="23"/>
    </location>
</feature>
<organism evidence="4 5">
    <name type="scientific">Pirellulimonas nuda</name>
    <dbReference type="NCBI Taxonomy" id="2528009"/>
    <lineage>
        <taxon>Bacteria</taxon>
        <taxon>Pseudomonadati</taxon>
        <taxon>Planctomycetota</taxon>
        <taxon>Planctomycetia</taxon>
        <taxon>Pirellulales</taxon>
        <taxon>Lacipirellulaceae</taxon>
        <taxon>Pirellulimonas</taxon>
    </lineage>
</organism>
<evidence type="ECO:0000256" key="2">
    <source>
        <dbReference type="SAM" id="SignalP"/>
    </source>
</evidence>
<feature type="chain" id="PRO_5022057746" description="Magnetosome protein MamS/MamX domain-containing protein" evidence="2">
    <location>
        <begin position="24"/>
        <end position="579"/>
    </location>
</feature>
<dbReference type="AlphaFoldDB" id="A0A518D8D5"/>
<evidence type="ECO:0000313" key="4">
    <source>
        <dbReference type="EMBL" id="QDU87728.1"/>
    </source>
</evidence>
<sequence length="579" mass="64015" precursor="true">MNHPFSACITGVMLAVFTAPAFGAEEWVENSPYYEKETWYDVSEWFDDDGYKRTDTATKSGDYYDESVYDNNSYDGYDSYDNDDRASNGSAKSFGYDDRYAADNWYYDYWDDGYAYYDDTNDDGRYDFSYSLYDFDGDGFYDAYYSFADTDNDGLYEDVEVFTFGDPQDSDRQKSSRTQQTASGSSEARQVTGKVANTKKTSVRDSKHLVAMVKPDDGDANEVVIVDLGPAEKLSSMNIEKGTQLKASGPMARVGDKRVLVAQKASVDGQSKQIERNRQKMSGQIVDTRQFKAGGQQHTAAIVKTGKEKKVLVDLGPAESLDVDLQNGDQVEVQGAPAKVNDRVMLLADSLRHDGEKVSIDRRNSRKSKNASQEPSQTAKSDQQESQSRQGRTLSGEVVSMKRLDVRGTERQVAKIDSDRGELLIDLGPAEKFQRDLRKGDRVTATGMITQSPQGKQVMIVRTLKLGNDSSQVAGRESNERLADKSSVSGEIVSMQQATLRGEPRQLVTLKTDQGKRVIADLGAPDALDKSLKKGTQLTVHGAAVKAGDKVVLVAFEVESANGDATRVRRAQNESSSRK</sequence>
<dbReference type="InterPro" id="IPR058837">
    <property type="entry name" value="MamS_MamX_dom"/>
</dbReference>
<reference evidence="4 5" key="1">
    <citation type="submission" date="2019-02" db="EMBL/GenBank/DDBJ databases">
        <title>Deep-cultivation of Planctomycetes and their phenomic and genomic characterization uncovers novel biology.</title>
        <authorList>
            <person name="Wiegand S."/>
            <person name="Jogler M."/>
            <person name="Boedeker C."/>
            <person name="Pinto D."/>
            <person name="Vollmers J."/>
            <person name="Rivas-Marin E."/>
            <person name="Kohn T."/>
            <person name="Peeters S.H."/>
            <person name="Heuer A."/>
            <person name="Rast P."/>
            <person name="Oberbeckmann S."/>
            <person name="Bunk B."/>
            <person name="Jeske O."/>
            <person name="Meyerdierks A."/>
            <person name="Storesund J.E."/>
            <person name="Kallscheuer N."/>
            <person name="Luecker S."/>
            <person name="Lage O.M."/>
            <person name="Pohl T."/>
            <person name="Merkel B.J."/>
            <person name="Hornburger P."/>
            <person name="Mueller R.-W."/>
            <person name="Bruemmer F."/>
            <person name="Labrenz M."/>
            <person name="Spormann A.M."/>
            <person name="Op den Camp H."/>
            <person name="Overmann J."/>
            <person name="Amann R."/>
            <person name="Jetten M.S.M."/>
            <person name="Mascher T."/>
            <person name="Medema M.H."/>
            <person name="Devos D.P."/>
            <person name="Kaster A.-K."/>
            <person name="Ovreas L."/>
            <person name="Rohde M."/>
            <person name="Galperin M.Y."/>
            <person name="Jogler C."/>
        </authorList>
    </citation>
    <scope>NUCLEOTIDE SEQUENCE [LARGE SCALE GENOMIC DNA]</scope>
    <source>
        <strain evidence="4 5">Pla175</strain>
    </source>
</reference>
<protein>
    <recommendedName>
        <fullName evidence="3">Magnetosome protein MamS/MamX domain-containing protein</fullName>
    </recommendedName>
</protein>
<dbReference type="Proteomes" id="UP000317429">
    <property type="component" value="Chromosome"/>
</dbReference>
<evidence type="ECO:0000313" key="5">
    <source>
        <dbReference type="Proteomes" id="UP000317429"/>
    </source>
</evidence>
<feature type="domain" description="Magnetosome protein MamS/MamX" evidence="3">
    <location>
        <begin position="279"/>
        <end position="356"/>
    </location>
</feature>
<dbReference type="RefSeq" id="WP_145281886.1">
    <property type="nucleotide sequence ID" value="NZ_CP036291.1"/>
</dbReference>
<gene>
    <name evidence="4" type="ORF">Pla175_10940</name>
</gene>
<feature type="compositionally biased region" description="Polar residues" evidence="1">
    <location>
        <begin position="370"/>
        <end position="393"/>
    </location>
</feature>
<dbReference type="OrthoDB" id="239433at2"/>
<dbReference type="EMBL" id="CP036291">
    <property type="protein sequence ID" value="QDU87728.1"/>
    <property type="molecule type" value="Genomic_DNA"/>
</dbReference>
<keyword evidence="5" id="KW-1185">Reference proteome</keyword>
<dbReference type="Pfam" id="PF26390">
    <property type="entry name" value="MamS_MamX"/>
    <property type="match status" value="1"/>
</dbReference>
<feature type="region of interest" description="Disordered" evidence="1">
    <location>
        <begin position="355"/>
        <end position="402"/>
    </location>
</feature>